<name>A0A1N7L024_9BACT</name>
<dbReference type="RefSeq" id="WP_076375393.1">
    <property type="nucleotide sequence ID" value="NZ_AP017422.1"/>
</dbReference>
<dbReference type="AlphaFoldDB" id="A0A1N7L024"/>
<gene>
    <name evidence="1" type="ORF">SAMN05421788_101538</name>
</gene>
<dbReference type="Gene3D" id="3.40.1590.10">
    <property type="entry name" value="NMB0488-like"/>
    <property type="match status" value="1"/>
</dbReference>
<reference evidence="2" key="1">
    <citation type="submission" date="2017-01" db="EMBL/GenBank/DDBJ databases">
        <authorList>
            <person name="Varghese N."/>
            <person name="Submissions S."/>
        </authorList>
    </citation>
    <scope>NUCLEOTIDE SEQUENCE [LARGE SCALE GENOMIC DNA]</scope>
    <source>
        <strain evidence="2">DSM 21054</strain>
    </source>
</reference>
<dbReference type="InterPro" id="IPR037891">
    <property type="entry name" value="Cdil-like_sf"/>
</dbReference>
<sequence length="155" mass="16951">MRKKGVLVDVKQASVYKFTKKGDYLIHSVSRTKGPSIATPPYIWLKGNVSLVDVVEQVFVALQSSQNGVPLPTDWEEATKDFLNSAGLEKESAFYKDCIHVSVSLKEGSLTFSPMSNIGRKGFLNIVPYQKVEVPITAGAKEIASALSEALELCE</sequence>
<dbReference type="SUPFAM" id="SSF160207">
    <property type="entry name" value="NMB0488-like"/>
    <property type="match status" value="1"/>
</dbReference>
<dbReference type="EMBL" id="FTOR01000001">
    <property type="protein sequence ID" value="SIS67171.1"/>
    <property type="molecule type" value="Genomic_DNA"/>
</dbReference>
<keyword evidence="2" id="KW-1185">Reference proteome</keyword>
<evidence type="ECO:0000313" key="1">
    <source>
        <dbReference type="EMBL" id="SIS67171.1"/>
    </source>
</evidence>
<organism evidence="1 2">
    <name type="scientific">Filimonas lacunae</name>
    <dbReference type="NCBI Taxonomy" id="477680"/>
    <lineage>
        <taxon>Bacteria</taxon>
        <taxon>Pseudomonadati</taxon>
        <taxon>Bacteroidota</taxon>
        <taxon>Chitinophagia</taxon>
        <taxon>Chitinophagales</taxon>
        <taxon>Chitinophagaceae</taxon>
        <taxon>Filimonas</taxon>
    </lineage>
</organism>
<dbReference type="STRING" id="477680.SAMN05421788_101538"/>
<proteinExistence type="predicted"/>
<protein>
    <submittedName>
        <fullName evidence="1">Uncharacterized protein</fullName>
    </submittedName>
</protein>
<evidence type="ECO:0000313" key="2">
    <source>
        <dbReference type="Proteomes" id="UP000186917"/>
    </source>
</evidence>
<dbReference type="Proteomes" id="UP000186917">
    <property type="component" value="Unassembled WGS sequence"/>
</dbReference>
<accession>A0A1N7L024</accession>